<dbReference type="Pfam" id="PF01357">
    <property type="entry name" value="Expansin_C"/>
    <property type="match status" value="1"/>
</dbReference>
<dbReference type="PRINTS" id="PR00829">
    <property type="entry name" value="LOLP1ALLERGN"/>
</dbReference>
<keyword evidence="4" id="KW-1133">Transmembrane helix</keyword>
<keyword evidence="8" id="KW-1185">Reference proteome</keyword>
<dbReference type="PANTHER" id="PTHR31692:SF5">
    <property type="entry name" value="EXPANSIN-B3"/>
    <property type="match status" value="1"/>
</dbReference>
<dbReference type="InterPro" id="IPR007118">
    <property type="entry name" value="Expan_Lol_pI"/>
</dbReference>
<dbReference type="Gene3D" id="2.40.40.10">
    <property type="entry name" value="RlpA-like domain"/>
    <property type="match status" value="1"/>
</dbReference>
<dbReference type="SUPFAM" id="SSF49590">
    <property type="entry name" value="PHL pollen allergen"/>
    <property type="match status" value="1"/>
</dbReference>
<dbReference type="AlphaFoldDB" id="A0A8T2URC4"/>
<sequence>MALHQHSCGCQLFFLLAANVGVVVVCTLLVARPAQAYAFKHRHANNGSAWLPATATWYGSATGDGSDGGACGYGKLVGTPYGKRISAVSPVLYRNGEGCGACYQVKCAQGGAGGGGLCSRSGVRVVITDECPGGYCAFGRTHFDMSGSAFRRLAFPPSNAQALLNEGVINVLYRRVPCHYRGRKIAFQVNDGATHFWFSVLIRYEADDGDLSAVELMEGQTHNWIEMKQLWGAYWCLNGGPLEAPFSIRIRTSMGSIVTAFNAIPSDWAPGKTYTSHVNFP</sequence>
<dbReference type="InterPro" id="IPR005795">
    <property type="entry name" value="LolPI"/>
</dbReference>
<dbReference type="PROSITE" id="PS50843">
    <property type="entry name" value="EXPANSIN_CBD"/>
    <property type="match status" value="1"/>
</dbReference>
<comment type="similarity">
    <text evidence="3">Belongs to the expansin family.</text>
</comment>
<dbReference type="CDD" id="cd22275">
    <property type="entry name" value="DPBB_EXPB_N"/>
    <property type="match status" value="1"/>
</dbReference>
<dbReference type="OrthoDB" id="406505at2759"/>
<evidence type="ECO:0000256" key="1">
    <source>
        <dbReference type="ARBA" id="ARBA00004613"/>
    </source>
</evidence>
<evidence type="ECO:0000313" key="8">
    <source>
        <dbReference type="Proteomes" id="UP000825935"/>
    </source>
</evidence>
<dbReference type="PANTHER" id="PTHR31692">
    <property type="entry name" value="EXPANSIN-B3"/>
    <property type="match status" value="1"/>
</dbReference>
<feature type="domain" description="Expansin-like CBD" evidence="6">
    <location>
        <begin position="196"/>
        <end position="276"/>
    </location>
</feature>
<reference evidence="7" key="1">
    <citation type="submission" date="2021-08" db="EMBL/GenBank/DDBJ databases">
        <title>WGS assembly of Ceratopteris richardii.</title>
        <authorList>
            <person name="Marchant D.B."/>
            <person name="Chen G."/>
            <person name="Jenkins J."/>
            <person name="Shu S."/>
            <person name="Leebens-Mack J."/>
            <person name="Grimwood J."/>
            <person name="Schmutz J."/>
            <person name="Soltis P."/>
            <person name="Soltis D."/>
            <person name="Chen Z.-H."/>
        </authorList>
    </citation>
    <scope>NUCLEOTIDE SEQUENCE</scope>
    <source>
        <strain evidence="7">Whitten #5841</strain>
        <tissue evidence="7">Leaf</tissue>
    </source>
</reference>
<proteinExistence type="inferred from homology"/>
<feature type="transmembrane region" description="Helical" evidence="4">
    <location>
        <begin position="12"/>
        <end position="31"/>
    </location>
</feature>
<dbReference type="PROSITE" id="PS50842">
    <property type="entry name" value="EXPANSIN_EG45"/>
    <property type="match status" value="1"/>
</dbReference>
<protein>
    <submittedName>
        <fullName evidence="7">Uncharacterized protein</fullName>
    </submittedName>
</protein>
<dbReference type="Gene3D" id="2.60.40.760">
    <property type="entry name" value="Expansin, cellulose-binding-like domain"/>
    <property type="match status" value="1"/>
</dbReference>
<dbReference type="PRINTS" id="PR01225">
    <property type="entry name" value="EXPANSNFAMLY"/>
</dbReference>
<dbReference type="InterPro" id="IPR036749">
    <property type="entry name" value="Expansin_CBD_sf"/>
</dbReference>
<dbReference type="GO" id="GO:0005576">
    <property type="term" value="C:extracellular region"/>
    <property type="evidence" value="ECO:0007669"/>
    <property type="project" value="UniProtKB-SubCell"/>
</dbReference>
<dbReference type="SUPFAM" id="SSF50685">
    <property type="entry name" value="Barwin-like endoglucanases"/>
    <property type="match status" value="1"/>
</dbReference>
<feature type="domain" description="Expansin-like EG45" evidence="5">
    <location>
        <begin position="68"/>
        <end position="183"/>
    </location>
</feature>
<evidence type="ECO:0000256" key="4">
    <source>
        <dbReference type="SAM" id="Phobius"/>
    </source>
</evidence>
<dbReference type="EMBL" id="CM035410">
    <property type="protein sequence ID" value="KAH7436436.1"/>
    <property type="molecule type" value="Genomic_DNA"/>
</dbReference>
<dbReference type="GO" id="GO:0009506">
    <property type="term" value="C:plasmodesma"/>
    <property type="evidence" value="ECO:0007669"/>
    <property type="project" value="TreeGrafter"/>
</dbReference>
<keyword evidence="4" id="KW-0472">Membrane</keyword>
<evidence type="ECO:0000259" key="6">
    <source>
        <dbReference type="PROSITE" id="PS50843"/>
    </source>
</evidence>
<dbReference type="Proteomes" id="UP000825935">
    <property type="component" value="Chromosome 5"/>
</dbReference>
<keyword evidence="4" id="KW-0812">Transmembrane</keyword>
<dbReference type="InterPro" id="IPR007117">
    <property type="entry name" value="Expansin_CBD"/>
</dbReference>
<evidence type="ECO:0000256" key="3">
    <source>
        <dbReference type="RuleBase" id="RU003460"/>
    </source>
</evidence>
<evidence type="ECO:0000259" key="5">
    <source>
        <dbReference type="PROSITE" id="PS50842"/>
    </source>
</evidence>
<name>A0A8T2URC4_CERRI</name>
<dbReference type="Pfam" id="PF03330">
    <property type="entry name" value="DPBB_1"/>
    <property type="match status" value="1"/>
</dbReference>
<dbReference type="OMA" id="HVWGASW"/>
<accession>A0A8T2URC4</accession>
<dbReference type="InterPro" id="IPR009009">
    <property type="entry name" value="RlpA-like_DPBB"/>
</dbReference>
<dbReference type="InterPro" id="IPR007112">
    <property type="entry name" value="Expansin/allergen_DPBB_dom"/>
</dbReference>
<dbReference type="GO" id="GO:0006949">
    <property type="term" value="P:syncytium formation"/>
    <property type="evidence" value="ECO:0007669"/>
    <property type="project" value="TreeGrafter"/>
</dbReference>
<comment type="caution">
    <text evidence="7">The sequence shown here is derived from an EMBL/GenBank/DDBJ whole genome shotgun (WGS) entry which is preliminary data.</text>
</comment>
<keyword evidence="2" id="KW-0964">Secreted</keyword>
<comment type="subcellular location">
    <subcellularLocation>
        <location evidence="1">Secreted</location>
    </subcellularLocation>
</comment>
<dbReference type="SMART" id="SM00837">
    <property type="entry name" value="DPBB_1"/>
    <property type="match status" value="1"/>
</dbReference>
<evidence type="ECO:0000313" key="7">
    <source>
        <dbReference type="EMBL" id="KAH7436436.1"/>
    </source>
</evidence>
<evidence type="ECO:0000256" key="2">
    <source>
        <dbReference type="ARBA" id="ARBA00022525"/>
    </source>
</evidence>
<organism evidence="7 8">
    <name type="scientific">Ceratopteris richardii</name>
    <name type="common">Triangle waterfern</name>
    <dbReference type="NCBI Taxonomy" id="49495"/>
    <lineage>
        <taxon>Eukaryota</taxon>
        <taxon>Viridiplantae</taxon>
        <taxon>Streptophyta</taxon>
        <taxon>Embryophyta</taxon>
        <taxon>Tracheophyta</taxon>
        <taxon>Polypodiopsida</taxon>
        <taxon>Polypodiidae</taxon>
        <taxon>Polypodiales</taxon>
        <taxon>Pteridineae</taxon>
        <taxon>Pteridaceae</taxon>
        <taxon>Parkerioideae</taxon>
        <taxon>Ceratopteris</taxon>
    </lineage>
</organism>
<dbReference type="InterPro" id="IPR036908">
    <property type="entry name" value="RlpA-like_sf"/>
</dbReference>
<gene>
    <name evidence="7" type="ORF">KP509_05G020100</name>
</gene>